<dbReference type="EMBL" id="JABBWD010000008">
    <property type="protein sequence ID" value="KAG1780759.1"/>
    <property type="molecule type" value="Genomic_DNA"/>
</dbReference>
<keyword evidence="1" id="KW-1133">Transmembrane helix</keyword>
<dbReference type="Proteomes" id="UP000714275">
    <property type="component" value="Unassembled WGS sequence"/>
</dbReference>
<sequence>MMKSTTKSTAVWFIDIAAAVYIVSVPVALSYPKTVVWNNEQPYPALPARAPRQRHLRRLVDHESSGYRLTFRHLLIKFLIVPRMVQHHDESSIGFLLLIMIS</sequence>
<accession>A0A9P7A1K3</accession>
<reference evidence="2" key="1">
    <citation type="journal article" date="2020" name="New Phytol.">
        <title>Comparative genomics reveals dynamic genome evolution in host specialist ectomycorrhizal fungi.</title>
        <authorList>
            <person name="Lofgren L.A."/>
            <person name="Nguyen N.H."/>
            <person name="Vilgalys R."/>
            <person name="Ruytinx J."/>
            <person name="Liao H.L."/>
            <person name="Branco S."/>
            <person name="Kuo A."/>
            <person name="LaButti K."/>
            <person name="Lipzen A."/>
            <person name="Andreopoulos W."/>
            <person name="Pangilinan J."/>
            <person name="Riley R."/>
            <person name="Hundley H."/>
            <person name="Na H."/>
            <person name="Barry K."/>
            <person name="Grigoriev I.V."/>
            <person name="Stajich J.E."/>
            <person name="Kennedy P.G."/>
        </authorList>
    </citation>
    <scope>NUCLEOTIDE SEQUENCE</scope>
    <source>
        <strain evidence="2">DOB743</strain>
    </source>
</reference>
<organism evidence="2 3">
    <name type="scientific">Suillus placidus</name>
    <dbReference type="NCBI Taxonomy" id="48579"/>
    <lineage>
        <taxon>Eukaryota</taxon>
        <taxon>Fungi</taxon>
        <taxon>Dikarya</taxon>
        <taxon>Basidiomycota</taxon>
        <taxon>Agaricomycotina</taxon>
        <taxon>Agaricomycetes</taxon>
        <taxon>Agaricomycetidae</taxon>
        <taxon>Boletales</taxon>
        <taxon>Suillineae</taxon>
        <taxon>Suillaceae</taxon>
        <taxon>Suillus</taxon>
    </lineage>
</organism>
<keyword evidence="1" id="KW-0472">Membrane</keyword>
<evidence type="ECO:0000313" key="3">
    <source>
        <dbReference type="Proteomes" id="UP000714275"/>
    </source>
</evidence>
<protein>
    <submittedName>
        <fullName evidence="2">Uncharacterized protein</fullName>
    </submittedName>
</protein>
<gene>
    <name evidence="2" type="ORF">EV702DRAFT_738031</name>
</gene>
<evidence type="ECO:0000313" key="2">
    <source>
        <dbReference type="EMBL" id="KAG1780759.1"/>
    </source>
</evidence>
<keyword evidence="3" id="KW-1185">Reference proteome</keyword>
<feature type="transmembrane region" description="Helical" evidence="1">
    <location>
        <begin position="12"/>
        <end position="31"/>
    </location>
</feature>
<dbReference type="AlphaFoldDB" id="A0A9P7A1K3"/>
<proteinExistence type="predicted"/>
<comment type="caution">
    <text evidence="2">The sequence shown here is derived from an EMBL/GenBank/DDBJ whole genome shotgun (WGS) entry which is preliminary data.</text>
</comment>
<keyword evidence="1" id="KW-0812">Transmembrane</keyword>
<evidence type="ECO:0000256" key="1">
    <source>
        <dbReference type="SAM" id="Phobius"/>
    </source>
</evidence>
<name>A0A9P7A1K3_9AGAM</name>